<feature type="domain" description="Ice-binding protein C-terminal" evidence="2">
    <location>
        <begin position="133"/>
        <end position="157"/>
    </location>
</feature>
<comment type="caution">
    <text evidence="3">The sequence shown here is derived from an EMBL/GenBank/DDBJ whole genome shotgun (WGS) entry which is preliminary data.</text>
</comment>
<evidence type="ECO:0000313" key="4">
    <source>
        <dbReference type="Proteomes" id="UP000479335"/>
    </source>
</evidence>
<evidence type="ECO:0000259" key="2">
    <source>
        <dbReference type="Pfam" id="PF07589"/>
    </source>
</evidence>
<feature type="chain" id="PRO_5026876342" evidence="1">
    <location>
        <begin position="22"/>
        <end position="162"/>
    </location>
</feature>
<dbReference type="InterPro" id="IPR013424">
    <property type="entry name" value="Ice-binding_C"/>
</dbReference>
<keyword evidence="1" id="KW-0732">Signal</keyword>
<reference evidence="3 4" key="1">
    <citation type="submission" date="2019-12" db="EMBL/GenBank/DDBJ databases">
        <title>Novel species isolated from a subtropical stream in China.</title>
        <authorList>
            <person name="Lu H."/>
        </authorList>
    </citation>
    <scope>NUCLEOTIDE SEQUENCE [LARGE SCALE GENOMIC DNA]</scope>
    <source>
        <strain evidence="3 4">FT135W</strain>
    </source>
</reference>
<evidence type="ECO:0000313" key="3">
    <source>
        <dbReference type="EMBL" id="MYM25926.1"/>
    </source>
</evidence>
<dbReference type="EMBL" id="WWCN01000020">
    <property type="protein sequence ID" value="MYM25926.1"/>
    <property type="molecule type" value="Genomic_DNA"/>
</dbReference>
<dbReference type="NCBIfam" id="TIGR02595">
    <property type="entry name" value="PEP_CTERM"/>
    <property type="match status" value="1"/>
</dbReference>
<name>A0A6L8KEU0_9BURK</name>
<accession>A0A6L8KEU0</accession>
<organism evidence="3 4">
    <name type="scientific">Duganella flavida</name>
    <dbReference type="NCBI Taxonomy" id="2692175"/>
    <lineage>
        <taxon>Bacteria</taxon>
        <taxon>Pseudomonadati</taxon>
        <taxon>Pseudomonadota</taxon>
        <taxon>Betaproteobacteria</taxon>
        <taxon>Burkholderiales</taxon>
        <taxon>Oxalobacteraceae</taxon>
        <taxon>Telluria group</taxon>
        <taxon>Duganella</taxon>
    </lineage>
</organism>
<sequence length="162" mass="16546">MKLKHIAASALLAAASFGAFAGDQVVTVIADGESHNWNSVVGDGILSGNHDLITFSGLSANTTYDILISVTGQKLEFWATTNLNGELADLSQSASGKLKYVGVELIGKPSFVLDLAGAAQTGASYTGTYSVTAVPEPATYGMLLGGLGLVGAIARRKAKQAA</sequence>
<keyword evidence="4" id="KW-1185">Reference proteome</keyword>
<dbReference type="RefSeq" id="WP_161009369.1">
    <property type="nucleotide sequence ID" value="NZ_WWCN01000020.1"/>
</dbReference>
<dbReference type="NCBIfam" id="NF038126">
    <property type="entry name" value="PEP_CTERM_FxDxF"/>
    <property type="match status" value="1"/>
</dbReference>
<feature type="signal peptide" evidence="1">
    <location>
        <begin position="1"/>
        <end position="21"/>
    </location>
</feature>
<gene>
    <name evidence="3" type="ORF">GTP46_25180</name>
</gene>
<dbReference type="NCBIfam" id="NF035944">
    <property type="entry name" value="PEPxxWA-CTERM"/>
    <property type="match status" value="1"/>
</dbReference>
<dbReference type="AlphaFoldDB" id="A0A6L8KEU0"/>
<protein>
    <submittedName>
        <fullName evidence="3">PEPxxWA-CTERM sorting domain-containing protein</fullName>
    </submittedName>
</protein>
<evidence type="ECO:0000256" key="1">
    <source>
        <dbReference type="SAM" id="SignalP"/>
    </source>
</evidence>
<dbReference type="Pfam" id="PF07589">
    <property type="entry name" value="PEP-CTERM"/>
    <property type="match status" value="1"/>
</dbReference>
<proteinExistence type="predicted"/>
<dbReference type="Proteomes" id="UP000479335">
    <property type="component" value="Unassembled WGS sequence"/>
</dbReference>